<dbReference type="InterPro" id="IPR029068">
    <property type="entry name" value="Glyas_Bleomycin-R_OHBP_Dase"/>
</dbReference>
<proteinExistence type="predicted"/>
<keyword evidence="4" id="KW-1185">Reference proteome</keyword>
<evidence type="ECO:0000259" key="2">
    <source>
        <dbReference type="PROSITE" id="PS51819"/>
    </source>
</evidence>
<dbReference type="InterPro" id="IPR004360">
    <property type="entry name" value="Glyas_Fos-R_dOase_dom"/>
</dbReference>
<evidence type="ECO:0000313" key="3">
    <source>
        <dbReference type="EMBL" id="KAL3695591.1"/>
    </source>
</evidence>
<comment type="caution">
    <text evidence="3">The sequence shown here is derived from an EMBL/GenBank/DDBJ whole genome shotgun (WGS) entry which is preliminary data.</text>
</comment>
<dbReference type="PROSITE" id="PS51819">
    <property type="entry name" value="VOC"/>
    <property type="match status" value="1"/>
</dbReference>
<sequence>MRVEEDKQMSACTMGPEIKNIGKLRKPSALPLTCVNHISRVCNDLAASRNFYEKVLGFVQIKRPGSFDFEGAWLFNYGIGIHLLQKEERGEPVEKEIDPKADHVSFQCEDIVLTEEKLKENGIKYLRREVEENGILIDQLFFHDPDGFMIEVCDCDKLPVVPLARAASIKNQQQFFNSVCKRASSLTKNSSGIPSSIPEVSMQNGKWSLPDHNRAAC</sequence>
<evidence type="ECO:0000256" key="1">
    <source>
        <dbReference type="SAM" id="MobiDB-lite"/>
    </source>
</evidence>
<feature type="region of interest" description="Disordered" evidence="1">
    <location>
        <begin position="188"/>
        <end position="217"/>
    </location>
</feature>
<reference evidence="3 4" key="1">
    <citation type="submission" date="2024-09" db="EMBL/GenBank/DDBJ databases">
        <title>Chromosome-scale assembly of Riccia sorocarpa.</title>
        <authorList>
            <person name="Paukszto L."/>
        </authorList>
    </citation>
    <scope>NUCLEOTIDE SEQUENCE [LARGE SCALE GENOMIC DNA]</scope>
    <source>
        <strain evidence="3">LP-2024</strain>
        <tissue evidence="3">Aerial parts of the thallus</tissue>
    </source>
</reference>
<dbReference type="Pfam" id="PF00903">
    <property type="entry name" value="Glyoxalase"/>
    <property type="match status" value="1"/>
</dbReference>
<dbReference type="PANTHER" id="PTHR46142:SF3">
    <property type="entry name" value="F18B13.24 PROTEIN"/>
    <property type="match status" value="1"/>
</dbReference>
<organism evidence="3 4">
    <name type="scientific">Riccia sorocarpa</name>
    <dbReference type="NCBI Taxonomy" id="122646"/>
    <lineage>
        <taxon>Eukaryota</taxon>
        <taxon>Viridiplantae</taxon>
        <taxon>Streptophyta</taxon>
        <taxon>Embryophyta</taxon>
        <taxon>Marchantiophyta</taxon>
        <taxon>Marchantiopsida</taxon>
        <taxon>Marchantiidae</taxon>
        <taxon>Marchantiales</taxon>
        <taxon>Ricciaceae</taxon>
        <taxon>Riccia</taxon>
    </lineage>
</organism>
<gene>
    <name evidence="3" type="ORF">R1sor_009667</name>
</gene>
<dbReference type="PANTHER" id="PTHR46142">
    <property type="match status" value="1"/>
</dbReference>
<dbReference type="SUPFAM" id="SSF54593">
    <property type="entry name" value="Glyoxalase/Bleomycin resistance protein/Dihydroxybiphenyl dioxygenase"/>
    <property type="match status" value="1"/>
</dbReference>
<dbReference type="AlphaFoldDB" id="A0ABD3HZV9"/>
<dbReference type="EMBL" id="JBJQOH010000002">
    <property type="protein sequence ID" value="KAL3695591.1"/>
    <property type="molecule type" value="Genomic_DNA"/>
</dbReference>
<name>A0ABD3HZV9_9MARC</name>
<dbReference type="CDD" id="cd07245">
    <property type="entry name" value="VOC_like"/>
    <property type="match status" value="1"/>
</dbReference>
<dbReference type="InterPro" id="IPR037523">
    <property type="entry name" value="VOC_core"/>
</dbReference>
<protein>
    <recommendedName>
        <fullName evidence="2">VOC domain-containing protein</fullName>
    </recommendedName>
</protein>
<dbReference type="Gene3D" id="3.10.180.10">
    <property type="entry name" value="2,3-Dihydroxybiphenyl 1,2-Dioxygenase, domain 1"/>
    <property type="match status" value="1"/>
</dbReference>
<accession>A0ABD3HZV9</accession>
<feature type="domain" description="VOC" evidence="2">
    <location>
        <begin position="34"/>
        <end position="155"/>
    </location>
</feature>
<dbReference type="Proteomes" id="UP001633002">
    <property type="component" value="Unassembled WGS sequence"/>
</dbReference>
<evidence type="ECO:0000313" key="4">
    <source>
        <dbReference type="Proteomes" id="UP001633002"/>
    </source>
</evidence>